<proteinExistence type="predicted"/>
<dbReference type="RefSeq" id="WP_039644334.1">
    <property type="nucleotide sequence ID" value="NZ_CP008747.1"/>
</dbReference>
<keyword evidence="1" id="KW-1133">Transmembrane helix</keyword>
<sequence>MSTQTIGILIIIILLLSFVPNIYMLYKAKQHQAPSTRYALMVGVDAILLVLVIAALVLLT</sequence>
<organism evidence="2 3">
    <name type="scientific">Staphylococcus hyicus</name>
    <dbReference type="NCBI Taxonomy" id="1284"/>
    <lineage>
        <taxon>Bacteria</taxon>
        <taxon>Bacillati</taxon>
        <taxon>Bacillota</taxon>
        <taxon>Bacilli</taxon>
        <taxon>Bacillales</taxon>
        <taxon>Staphylococcaceae</taxon>
        <taxon>Staphylococcus</taxon>
    </lineage>
</organism>
<dbReference type="HOGENOM" id="CLU_209248_0_0_9"/>
<name>A0A0A8HMS1_STAHY</name>
<evidence type="ECO:0000256" key="1">
    <source>
        <dbReference type="SAM" id="Phobius"/>
    </source>
</evidence>
<evidence type="ECO:0000313" key="2">
    <source>
        <dbReference type="EMBL" id="RIO47815.1"/>
    </source>
</evidence>
<feature type="transmembrane region" description="Helical" evidence="1">
    <location>
        <begin position="6"/>
        <end position="26"/>
    </location>
</feature>
<keyword evidence="1" id="KW-0472">Membrane</keyword>
<comment type="caution">
    <text evidence="2">The sequence shown here is derived from an EMBL/GenBank/DDBJ whole genome shotgun (WGS) entry which is preliminary data.</text>
</comment>
<dbReference type="GeneID" id="41072403"/>
<dbReference type="Proteomes" id="UP000285625">
    <property type="component" value="Unassembled WGS sequence"/>
</dbReference>
<dbReference type="STRING" id="1284.SHYC_02835"/>
<feature type="transmembrane region" description="Helical" evidence="1">
    <location>
        <begin position="38"/>
        <end position="59"/>
    </location>
</feature>
<dbReference type="EMBL" id="QXVO01000001">
    <property type="protein sequence ID" value="RIO47815.1"/>
    <property type="molecule type" value="Genomic_DNA"/>
</dbReference>
<keyword evidence="1" id="KW-0812">Transmembrane</keyword>
<evidence type="ECO:0000313" key="3">
    <source>
        <dbReference type="Proteomes" id="UP000285625"/>
    </source>
</evidence>
<protein>
    <submittedName>
        <fullName evidence="2">Uncharacterized protein</fullName>
    </submittedName>
</protein>
<dbReference type="KEGG" id="shu:SHYC_02835"/>
<accession>A0A0A8HMS1</accession>
<dbReference type="AlphaFoldDB" id="A0A0A8HMS1"/>
<gene>
    <name evidence="2" type="ORF">BUZ57_00655</name>
</gene>
<reference evidence="2 3" key="1">
    <citation type="journal article" date="2016" name="Front. Microbiol.">
        <title>Comprehensive Phylogenetic Analysis of Bovine Non-aureus Staphylococci Species Based on Whole-Genome Sequencing.</title>
        <authorList>
            <person name="Naushad S."/>
            <person name="Barkema H.W."/>
            <person name="Luby C."/>
            <person name="Condas L.A."/>
            <person name="Nobrega D.B."/>
            <person name="Carson D.A."/>
            <person name="De Buck J."/>
        </authorList>
    </citation>
    <scope>NUCLEOTIDE SEQUENCE [LARGE SCALE GENOMIC DNA]</scope>
    <source>
        <strain evidence="2 3">SNUC 5959</strain>
    </source>
</reference>